<accession>A0AA40B0X5</accession>
<evidence type="ECO:0000256" key="1">
    <source>
        <dbReference type="ARBA" id="ARBA00003747"/>
    </source>
</evidence>
<dbReference type="GO" id="GO:0005524">
    <property type="term" value="F:ATP binding"/>
    <property type="evidence" value="ECO:0007669"/>
    <property type="project" value="InterPro"/>
</dbReference>
<evidence type="ECO:0000256" key="2">
    <source>
        <dbReference type="ARBA" id="ARBA00011534"/>
    </source>
</evidence>
<dbReference type="PANTHER" id="PTHR38248">
    <property type="entry name" value="FUNK1 6"/>
    <property type="match status" value="1"/>
</dbReference>
<dbReference type="Proteomes" id="UP001172102">
    <property type="component" value="Unassembled WGS sequence"/>
</dbReference>
<keyword evidence="13" id="KW-1185">Reference proteome</keyword>
<dbReference type="InterPro" id="IPR008266">
    <property type="entry name" value="Tyr_kinase_AS"/>
</dbReference>
<dbReference type="PROSITE" id="PS00109">
    <property type="entry name" value="PROTEIN_KINASE_TYR"/>
    <property type="match status" value="1"/>
</dbReference>
<comment type="catalytic activity">
    <reaction evidence="9">
        <text>L-seryl-[protein] + ATP = O-phospho-L-seryl-[protein] + ADP + H(+)</text>
        <dbReference type="Rhea" id="RHEA:17989"/>
        <dbReference type="Rhea" id="RHEA-COMP:9863"/>
        <dbReference type="Rhea" id="RHEA-COMP:11604"/>
        <dbReference type="ChEBI" id="CHEBI:15378"/>
        <dbReference type="ChEBI" id="CHEBI:29999"/>
        <dbReference type="ChEBI" id="CHEBI:30616"/>
        <dbReference type="ChEBI" id="CHEBI:83421"/>
        <dbReference type="ChEBI" id="CHEBI:456216"/>
        <dbReference type="EC" id="2.7.11.1"/>
    </reaction>
</comment>
<dbReference type="PROSITE" id="PS50011">
    <property type="entry name" value="PROTEIN_KINASE_DOM"/>
    <property type="match status" value="1"/>
</dbReference>
<dbReference type="InterPro" id="IPR040976">
    <property type="entry name" value="Pkinase_fungal"/>
</dbReference>
<feature type="region of interest" description="Disordered" evidence="10">
    <location>
        <begin position="366"/>
        <end position="401"/>
    </location>
</feature>
<comment type="function">
    <text evidence="1">Component of the EKC/KEOPS complex that is required for the formation of a threonylcarbamoyl group on adenosine at position 37 (t(6)A37) in tRNAs that read codons beginning with adenine. The complex is probably involved in the transfer of the threonylcarbamoyl moiety of threonylcarbamoyl-AMP (TC-AMP) to the N6 group of A37. BUD32 has ATPase activity in the context of the EKC/KEOPS complex and likely plays a supporting role to the catalytic subunit KAE1. The EKC/KEOPS complex also promotes both telomere uncapping and telomere elongation. The complex is required for efficient recruitment of transcriptional coactivators.</text>
</comment>
<dbReference type="InterPro" id="IPR011009">
    <property type="entry name" value="Kinase-like_dom_sf"/>
</dbReference>
<name>A0AA40B0X5_9PEZI</name>
<dbReference type="InterPro" id="IPR000719">
    <property type="entry name" value="Prot_kinase_dom"/>
</dbReference>
<dbReference type="SUPFAM" id="SSF56112">
    <property type="entry name" value="Protein kinase-like (PK-like)"/>
    <property type="match status" value="1"/>
</dbReference>
<evidence type="ECO:0000256" key="7">
    <source>
        <dbReference type="ARBA" id="ARBA00033194"/>
    </source>
</evidence>
<comment type="catalytic activity">
    <reaction evidence="8">
        <text>L-threonyl-[protein] + ATP = O-phospho-L-threonyl-[protein] + ADP + H(+)</text>
        <dbReference type="Rhea" id="RHEA:46608"/>
        <dbReference type="Rhea" id="RHEA-COMP:11060"/>
        <dbReference type="Rhea" id="RHEA-COMP:11605"/>
        <dbReference type="ChEBI" id="CHEBI:15378"/>
        <dbReference type="ChEBI" id="CHEBI:30013"/>
        <dbReference type="ChEBI" id="CHEBI:30616"/>
        <dbReference type="ChEBI" id="CHEBI:61977"/>
        <dbReference type="ChEBI" id="CHEBI:456216"/>
        <dbReference type="EC" id="2.7.11.1"/>
    </reaction>
</comment>
<evidence type="ECO:0000256" key="6">
    <source>
        <dbReference type="ARBA" id="ARBA00030980"/>
    </source>
</evidence>
<dbReference type="PANTHER" id="PTHR38248:SF2">
    <property type="entry name" value="FUNK1 11"/>
    <property type="match status" value="1"/>
</dbReference>
<comment type="subunit">
    <text evidence="2">Component of the EKC/KEOPS complex composed of at least BUD32, CGI121, GON7, KAE1 and PCC1; the whole complex dimerizes.</text>
</comment>
<dbReference type="Pfam" id="PF17667">
    <property type="entry name" value="Pkinase_fungal"/>
    <property type="match status" value="2"/>
</dbReference>
<evidence type="ECO:0000256" key="9">
    <source>
        <dbReference type="ARBA" id="ARBA00048679"/>
    </source>
</evidence>
<sequence length="630" mass="71452">MLTRVPPGTCQDQVARATQILQDLTLDLLSDLRNLPAIRFLPSKTGHGTLRNDLLRLNSAASSFDVDRIKPLLKSAISDNNDALIWNEFYKAQTPWLHNTGSFANSDELGTVYVGLPRFYETFFRRVAGLETASEAVFEKCKQSSEPLFSITFAEEYKPTPTQRRPLVQPNKPIQGSTAERKLDVSFIDSPKARKDLRYHYNLTTDISSKALFNIGMYAREVLADVDRLGGLVSKRLDINKDGYWFMFTVLGFLWINKEDLGFDLTITTENRTRFIEINRNNSTKHLIIDGLIQRTPYRESLPQMPLCHEEGEFLREMTSKGVINMARHYHHETVQIYRADDDVRNNVRGGQDITLTSEVSRRGCRSSAVTGKKRLSSQTGASLPHSKRPCSTSPVKAGGDLSNRVHRRVILRDYGKPIYKASSRTSLLALSGCIEGHESLHKASVLHRDISINNLLINEDTNNLSTPSFLIDLDLAIKEDREGTSGAKGKTGTRAFMAIRVLLGEQHSFMHDLESFFWVLFRICIHFNGPGKAIGPTVFDSWNYEHDRELAGFKKSVIDEEVDFLTMAENSFTPYYRPLIPWVNRLRREVSPNGKRWKTLEPRLYSLMKKMLCKAGEDPNVVADSQIVS</sequence>
<reference evidence="12" key="1">
    <citation type="submission" date="2023-06" db="EMBL/GenBank/DDBJ databases">
        <title>Genome-scale phylogeny and comparative genomics of the fungal order Sordariales.</title>
        <authorList>
            <consortium name="Lawrence Berkeley National Laboratory"/>
            <person name="Hensen N."/>
            <person name="Bonometti L."/>
            <person name="Westerberg I."/>
            <person name="Brannstrom I.O."/>
            <person name="Guillou S."/>
            <person name="Cros-Aarteil S."/>
            <person name="Calhoun S."/>
            <person name="Haridas S."/>
            <person name="Kuo A."/>
            <person name="Mondo S."/>
            <person name="Pangilinan J."/>
            <person name="Riley R."/>
            <person name="Labutti K."/>
            <person name="Andreopoulos B."/>
            <person name="Lipzen A."/>
            <person name="Chen C."/>
            <person name="Yanf M."/>
            <person name="Daum C."/>
            <person name="Ng V."/>
            <person name="Clum A."/>
            <person name="Steindorff A."/>
            <person name="Ohm R."/>
            <person name="Martin F."/>
            <person name="Silar P."/>
            <person name="Natvig D."/>
            <person name="Lalanne C."/>
            <person name="Gautier V."/>
            <person name="Ament-Velasquez S.L."/>
            <person name="Kruys A."/>
            <person name="Hutchinson M.I."/>
            <person name="Powell A.J."/>
            <person name="Barry K."/>
            <person name="Miller A.N."/>
            <person name="Grigoriev I.V."/>
            <person name="Debuchy R."/>
            <person name="Gladieux P."/>
            <person name="Thoren M.H."/>
            <person name="Johannesson H."/>
        </authorList>
    </citation>
    <scope>NUCLEOTIDE SEQUENCE</scope>
    <source>
        <strain evidence="12">SMH4607-1</strain>
    </source>
</reference>
<comment type="caution">
    <text evidence="12">The sequence shown here is derived from an EMBL/GenBank/DDBJ whole genome shotgun (WGS) entry which is preliminary data.</text>
</comment>
<proteinExistence type="predicted"/>
<protein>
    <recommendedName>
        <fullName evidence="5">EKC/KEOPS complex subunit BUD32</fullName>
        <ecNumber evidence="3">2.7.11.1</ecNumber>
    </recommendedName>
    <alternativeName>
        <fullName evidence="6 7">Atypical Serine/threonine protein kinase BUD32</fullName>
    </alternativeName>
    <alternativeName>
        <fullName evidence="4">EKC/KEOPS complex subunit bud32</fullName>
    </alternativeName>
</protein>
<organism evidence="12 13">
    <name type="scientific">Lasiosphaeris hirsuta</name>
    <dbReference type="NCBI Taxonomy" id="260670"/>
    <lineage>
        <taxon>Eukaryota</taxon>
        <taxon>Fungi</taxon>
        <taxon>Dikarya</taxon>
        <taxon>Ascomycota</taxon>
        <taxon>Pezizomycotina</taxon>
        <taxon>Sordariomycetes</taxon>
        <taxon>Sordariomycetidae</taxon>
        <taxon>Sordariales</taxon>
        <taxon>Lasiosphaeriaceae</taxon>
        <taxon>Lasiosphaeris</taxon>
    </lineage>
</organism>
<evidence type="ECO:0000256" key="4">
    <source>
        <dbReference type="ARBA" id="ARBA00013948"/>
    </source>
</evidence>
<evidence type="ECO:0000313" key="13">
    <source>
        <dbReference type="Proteomes" id="UP001172102"/>
    </source>
</evidence>
<evidence type="ECO:0000256" key="3">
    <source>
        <dbReference type="ARBA" id="ARBA00012513"/>
    </source>
</evidence>
<dbReference type="AlphaFoldDB" id="A0AA40B0X5"/>
<evidence type="ECO:0000256" key="5">
    <source>
        <dbReference type="ARBA" id="ARBA00019973"/>
    </source>
</evidence>
<evidence type="ECO:0000256" key="10">
    <source>
        <dbReference type="SAM" id="MobiDB-lite"/>
    </source>
</evidence>
<evidence type="ECO:0000313" key="12">
    <source>
        <dbReference type="EMBL" id="KAK0725638.1"/>
    </source>
</evidence>
<dbReference type="EMBL" id="JAUKUA010000002">
    <property type="protein sequence ID" value="KAK0725638.1"/>
    <property type="molecule type" value="Genomic_DNA"/>
</dbReference>
<dbReference type="EC" id="2.7.11.1" evidence="3"/>
<evidence type="ECO:0000259" key="11">
    <source>
        <dbReference type="PROSITE" id="PS50011"/>
    </source>
</evidence>
<feature type="domain" description="Protein kinase" evidence="11">
    <location>
        <begin position="253"/>
        <end position="630"/>
    </location>
</feature>
<dbReference type="Gene3D" id="1.10.510.10">
    <property type="entry name" value="Transferase(Phosphotransferase) domain 1"/>
    <property type="match status" value="1"/>
</dbReference>
<evidence type="ECO:0000256" key="8">
    <source>
        <dbReference type="ARBA" id="ARBA00047899"/>
    </source>
</evidence>
<dbReference type="GO" id="GO:0004674">
    <property type="term" value="F:protein serine/threonine kinase activity"/>
    <property type="evidence" value="ECO:0007669"/>
    <property type="project" value="UniProtKB-EC"/>
</dbReference>
<gene>
    <name evidence="12" type="ORF">B0H67DRAFT_598797</name>
</gene>